<proteinExistence type="predicted"/>
<reference evidence="5 6" key="1">
    <citation type="submission" date="2018-06" db="EMBL/GenBank/DDBJ databases">
        <title>Genomic Encyclopedia of Archaeal and Bacterial Type Strains, Phase II (KMG-II): from individual species to whole genera.</title>
        <authorList>
            <person name="Goeker M."/>
        </authorList>
    </citation>
    <scope>NUCLEOTIDE SEQUENCE [LARGE SCALE GENOMIC DNA]</scope>
    <source>
        <strain evidence="5 6">JCM 11668</strain>
    </source>
</reference>
<keyword evidence="5" id="KW-0808">Transferase</keyword>
<dbReference type="PANTHER" id="PTHR34383">
    <property type="entry name" value="POLYPHOSPHATE:AMP PHOSPHOTRANSFERASE-RELATED"/>
    <property type="match status" value="1"/>
</dbReference>
<evidence type="ECO:0000313" key="5">
    <source>
        <dbReference type="EMBL" id="PYF05268.1"/>
    </source>
</evidence>
<dbReference type="SUPFAM" id="SSF52540">
    <property type="entry name" value="P-loop containing nucleoside triphosphate hydrolases"/>
    <property type="match status" value="1"/>
</dbReference>
<dbReference type="NCBIfam" id="TIGR03709">
    <property type="entry name" value="PPK2_rel_1"/>
    <property type="match status" value="1"/>
</dbReference>
<dbReference type="GO" id="GO:0016776">
    <property type="term" value="F:phosphotransferase activity, phosphate group as acceptor"/>
    <property type="evidence" value="ECO:0007669"/>
    <property type="project" value="InterPro"/>
</dbReference>
<feature type="domain" description="Polyphosphate kinase-2-related" evidence="4">
    <location>
        <begin position="41"/>
        <end position="275"/>
    </location>
</feature>
<dbReference type="EMBL" id="QJTI01000001">
    <property type="protein sequence ID" value="PYF05268.1"/>
    <property type="molecule type" value="Genomic_DNA"/>
</dbReference>
<dbReference type="InterPro" id="IPR022488">
    <property type="entry name" value="PPK2-related"/>
</dbReference>
<accession>A0A318TQH1</accession>
<dbReference type="GO" id="GO:0006754">
    <property type="term" value="P:ATP biosynthetic process"/>
    <property type="evidence" value="ECO:0007669"/>
    <property type="project" value="UniProtKB-KW"/>
</dbReference>
<organism evidence="5 6">
    <name type="scientific">Rhodopseudomonas faecalis</name>
    <dbReference type="NCBI Taxonomy" id="99655"/>
    <lineage>
        <taxon>Bacteria</taxon>
        <taxon>Pseudomonadati</taxon>
        <taxon>Pseudomonadota</taxon>
        <taxon>Alphaproteobacteria</taxon>
        <taxon>Hyphomicrobiales</taxon>
        <taxon>Nitrobacteraceae</taxon>
        <taxon>Rhodopseudomonas</taxon>
    </lineage>
</organism>
<dbReference type="GO" id="GO:0006797">
    <property type="term" value="P:polyphosphate metabolic process"/>
    <property type="evidence" value="ECO:0007669"/>
    <property type="project" value="InterPro"/>
</dbReference>
<keyword evidence="6" id="KW-1185">Reference proteome</keyword>
<comment type="catalytic activity">
    <reaction evidence="2">
        <text>[phosphate](n) + ATP = [phosphate](n+1) + ADP</text>
        <dbReference type="Rhea" id="RHEA:19573"/>
        <dbReference type="Rhea" id="RHEA-COMP:9859"/>
        <dbReference type="Rhea" id="RHEA-COMP:14280"/>
        <dbReference type="ChEBI" id="CHEBI:16838"/>
        <dbReference type="ChEBI" id="CHEBI:30616"/>
        <dbReference type="ChEBI" id="CHEBI:456216"/>
    </reaction>
    <physiologicalReaction direction="right-to-left" evidence="2">
        <dbReference type="Rhea" id="RHEA:19575"/>
    </physiologicalReaction>
</comment>
<dbReference type="AlphaFoldDB" id="A0A318TQH1"/>
<dbReference type="OrthoDB" id="9775224at2"/>
<feature type="compositionally biased region" description="Basic and acidic residues" evidence="3">
    <location>
        <begin position="299"/>
        <end position="314"/>
    </location>
</feature>
<evidence type="ECO:0000256" key="3">
    <source>
        <dbReference type="SAM" id="MobiDB-lite"/>
    </source>
</evidence>
<feature type="region of interest" description="Disordered" evidence="3">
    <location>
        <begin position="299"/>
        <end position="362"/>
    </location>
</feature>
<evidence type="ECO:0000256" key="1">
    <source>
        <dbReference type="ARBA" id="ARBA00023310"/>
    </source>
</evidence>
<dbReference type="Pfam" id="PF03976">
    <property type="entry name" value="PPK2"/>
    <property type="match status" value="1"/>
</dbReference>
<evidence type="ECO:0000256" key="2">
    <source>
        <dbReference type="ARBA" id="ARBA00024500"/>
    </source>
</evidence>
<dbReference type="InterPro" id="IPR022300">
    <property type="entry name" value="PPK2-rel_1"/>
</dbReference>
<dbReference type="Proteomes" id="UP000248148">
    <property type="component" value="Unassembled WGS sequence"/>
</dbReference>
<comment type="caution">
    <text evidence="5">The sequence shown here is derived from an EMBL/GenBank/DDBJ whole genome shotgun (WGS) entry which is preliminary data.</text>
</comment>
<keyword evidence="1" id="KW-0066">ATP synthesis</keyword>
<sequence length="362" mass="41260">MSDTRKTSLAAKLKPYVAPFRVDGSTRFHLKAHKTNEKGGLDKEQAARIIEANRKRLNDFQEMLYAQDRWSLLLIFQGMDAAGKDTAIKSVFEGVNPQGCEVYSFKTPTVHELDHDFMWRAAMSLPQRGRIGIFNRSYYEDVLVVRVHPKILAGQHLPPSLITKKIWRERFADISSFERYLTRNGTVVLKFFLNVSKEEQRQRFLSRLEDPAKNWKFSMADVEERKLWHRYQAAYQDAIAHTATPEAPWYIVPADHKWFARVVIGSAIVSALEKLDLHFPKTDHGDLLEYQKVRAALEQEGRSVKRNDKCKEQGDSSPPPRKVDSAAPAQAASRQRSTAKVGRVASTKGAAAAKPRSRARKD</sequence>
<name>A0A318TQH1_9BRAD</name>
<dbReference type="InterPro" id="IPR027417">
    <property type="entry name" value="P-loop_NTPase"/>
</dbReference>
<protein>
    <submittedName>
        <fullName evidence="5">PPK2 family polyphosphate:nucleotide phosphotransferase</fullName>
    </submittedName>
</protein>
<dbReference type="RefSeq" id="WP_110779167.1">
    <property type="nucleotide sequence ID" value="NZ_QJTI01000001.1"/>
</dbReference>
<evidence type="ECO:0000313" key="6">
    <source>
        <dbReference type="Proteomes" id="UP000248148"/>
    </source>
</evidence>
<dbReference type="PANTHER" id="PTHR34383:SF3">
    <property type="entry name" value="POLYPHOSPHATE:AMP PHOSPHOTRANSFERASE"/>
    <property type="match status" value="1"/>
</dbReference>
<evidence type="ECO:0000259" key="4">
    <source>
        <dbReference type="Pfam" id="PF03976"/>
    </source>
</evidence>
<dbReference type="Gene3D" id="3.40.50.300">
    <property type="entry name" value="P-loop containing nucleotide triphosphate hydrolases"/>
    <property type="match status" value="1"/>
</dbReference>
<feature type="compositionally biased region" description="Low complexity" evidence="3">
    <location>
        <begin position="325"/>
        <end position="339"/>
    </location>
</feature>
<gene>
    <name evidence="5" type="ORF">BJ122_1014</name>
</gene>